<comment type="caution">
    <text evidence="1">The sequence shown here is derived from an EMBL/GenBank/DDBJ whole genome shotgun (WGS) entry which is preliminary data.</text>
</comment>
<reference evidence="1" key="2">
    <citation type="journal article" name="Front. Microbiol.">
        <title>Degradative Capacity of Two Strains of Rhodonia placenta: From Phenotype to Genotype.</title>
        <authorList>
            <person name="Kolle M."/>
            <person name="Horta M.A.C."/>
            <person name="Nowrousian M."/>
            <person name="Ohm R.A."/>
            <person name="Benz J.P."/>
            <person name="Pilgard A."/>
        </authorList>
    </citation>
    <scope>NUCLEOTIDE SEQUENCE</scope>
    <source>
        <strain evidence="1">FPRL280</strain>
    </source>
</reference>
<dbReference type="AlphaFoldDB" id="A0A8H7P5U7"/>
<dbReference type="Proteomes" id="UP000639403">
    <property type="component" value="Unassembled WGS sequence"/>
</dbReference>
<accession>A0A8H7P5U7</accession>
<gene>
    <name evidence="1" type="ORF">IEO21_03674</name>
</gene>
<reference evidence="1" key="1">
    <citation type="submission" date="2020-11" db="EMBL/GenBank/DDBJ databases">
        <authorList>
            <person name="Koelle M."/>
            <person name="Horta M.A.C."/>
            <person name="Nowrousian M."/>
            <person name="Ohm R.A."/>
            <person name="Benz P."/>
            <person name="Pilgard A."/>
        </authorList>
    </citation>
    <scope>NUCLEOTIDE SEQUENCE</scope>
    <source>
        <strain evidence="1">FPRL280</strain>
    </source>
</reference>
<proteinExistence type="predicted"/>
<evidence type="ECO:0000313" key="1">
    <source>
        <dbReference type="EMBL" id="KAF9817092.1"/>
    </source>
</evidence>
<evidence type="ECO:0000313" key="2">
    <source>
        <dbReference type="Proteomes" id="UP000639403"/>
    </source>
</evidence>
<organism evidence="1 2">
    <name type="scientific">Rhodonia placenta</name>
    <dbReference type="NCBI Taxonomy" id="104341"/>
    <lineage>
        <taxon>Eukaryota</taxon>
        <taxon>Fungi</taxon>
        <taxon>Dikarya</taxon>
        <taxon>Basidiomycota</taxon>
        <taxon>Agaricomycotina</taxon>
        <taxon>Agaricomycetes</taxon>
        <taxon>Polyporales</taxon>
        <taxon>Adustoporiaceae</taxon>
        <taxon>Rhodonia</taxon>
    </lineage>
</organism>
<sequence>MQISLPRIAVVQGCDPESDACHCAGNRPYNGRNKAITLFGMRRIGWPSMIRHRAMTTAAIQVRPSDAIIAILSMDSPPKPI</sequence>
<name>A0A8H7P5U7_9APHY</name>
<dbReference type="EMBL" id="JADOXO010000047">
    <property type="protein sequence ID" value="KAF9817092.1"/>
    <property type="molecule type" value="Genomic_DNA"/>
</dbReference>
<protein>
    <submittedName>
        <fullName evidence="1">Uncharacterized protein</fullName>
    </submittedName>
</protein>